<evidence type="ECO:0000256" key="2">
    <source>
        <dbReference type="SAM" id="Phobius"/>
    </source>
</evidence>
<protein>
    <submittedName>
        <fullName evidence="3">Uncharacterized protein</fullName>
    </submittedName>
</protein>
<feature type="region of interest" description="Disordered" evidence="1">
    <location>
        <begin position="271"/>
        <end position="291"/>
    </location>
</feature>
<evidence type="ECO:0000256" key="1">
    <source>
        <dbReference type="SAM" id="MobiDB-lite"/>
    </source>
</evidence>
<dbReference type="Pfam" id="PF03140">
    <property type="entry name" value="DUF247"/>
    <property type="match status" value="1"/>
</dbReference>
<dbReference type="InterPro" id="IPR004158">
    <property type="entry name" value="DUF247_pln"/>
</dbReference>
<proteinExistence type="predicted"/>
<reference evidence="3" key="1">
    <citation type="submission" date="2020-06" db="EMBL/GenBank/DDBJ databases">
        <authorList>
            <person name="Li T."/>
            <person name="Hu X."/>
            <person name="Zhang T."/>
            <person name="Song X."/>
            <person name="Zhang H."/>
            <person name="Dai N."/>
            <person name="Sheng W."/>
            <person name="Hou X."/>
            <person name="Wei L."/>
        </authorList>
    </citation>
    <scope>NUCLEOTIDE SEQUENCE</scope>
    <source>
        <strain evidence="3">K16</strain>
        <tissue evidence="3">Leaf</tissue>
    </source>
</reference>
<keyword evidence="2" id="KW-0812">Transmembrane</keyword>
<evidence type="ECO:0000313" key="4">
    <source>
        <dbReference type="Proteomes" id="UP001289374"/>
    </source>
</evidence>
<name>A0AAE2BRQ0_9LAMI</name>
<evidence type="ECO:0000313" key="3">
    <source>
        <dbReference type="EMBL" id="KAK4395372.1"/>
    </source>
</evidence>
<gene>
    <name evidence="3" type="ORF">Sango_1691500</name>
</gene>
<organism evidence="3 4">
    <name type="scientific">Sesamum angolense</name>
    <dbReference type="NCBI Taxonomy" id="2727404"/>
    <lineage>
        <taxon>Eukaryota</taxon>
        <taxon>Viridiplantae</taxon>
        <taxon>Streptophyta</taxon>
        <taxon>Embryophyta</taxon>
        <taxon>Tracheophyta</taxon>
        <taxon>Spermatophyta</taxon>
        <taxon>Magnoliopsida</taxon>
        <taxon>eudicotyledons</taxon>
        <taxon>Gunneridae</taxon>
        <taxon>Pentapetalae</taxon>
        <taxon>asterids</taxon>
        <taxon>lamiids</taxon>
        <taxon>Lamiales</taxon>
        <taxon>Pedaliaceae</taxon>
        <taxon>Sesamum</taxon>
    </lineage>
</organism>
<reference evidence="3" key="2">
    <citation type="journal article" date="2024" name="Plant">
        <title>Genomic evolution and insights into agronomic trait innovations of Sesamum species.</title>
        <authorList>
            <person name="Miao H."/>
            <person name="Wang L."/>
            <person name="Qu L."/>
            <person name="Liu H."/>
            <person name="Sun Y."/>
            <person name="Le M."/>
            <person name="Wang Q."/>
            <person name="Wei S."/>
            <person name="Zheng Y."/>
            <person name="Lin W."/>
            <person name="Duan Y."/>
            <person name="Cao H."/>
            <person name="Xiong S."/>
            <person name="Wang X."/>
            <person name="Wei L."/>
            <person name="Li C."/>
            <person name="Ma Q."/>
            <person name="Ju M."/>
            <person name="Zhao R."/>
            <person name="Li G."/>
            <person name="Mu C."/>
            <person name="Tian Q."/>
            <person name="Mei H."/>
            <person name="Zhang T."/>
            <person name="Gao T."/>
            <person name="Zhang H."/>
        </authorList>
    </citation>
    <scope>NUCLEOTIDE SEQUENCE</scope>
    <source>
        <strain evidence="3">K16</strain>
    </source>
</reference>
<feature type="transmembrane region" description="Helical" evidence="2">
    <location>
        <begin position="532"/>
        <end position="554"/>
    </location>
</feature>
<keyword evidence="2" id="KW-1133">Transmembrane helix</keyword>
<keyword evidence="4" id="KW-1185">Reference proteome</keyword>
<dbReference type="AlphaFoldDB" id="A0AAE2BRQ0"/>
<dbReference type="PANTHER" id="PTHR31170">
    <property type="entry name" value="BNAC04G53230D PROTEIN"/>
    <property type="match status" value="1"/>
</dbReference>
<accession>A0AAE2BRQ0</accession>
<comment type="caution">
    <text evidence="3">The sequence shown here is derived from an EMBL/GenBank/DDBJ whole genome shotgun (WGS) entry which is preliminary data.</text>
</comment>
<dbReference type="Proteomes" id="UP001289374">
    <property type="component" value="Unassembled WGS sequence"/>
</dbReference>
<keyword evidence="2" id="KW-0472">Membrane</keyword>
<dbReference type="PANTHER" id="PTHR31170:SF25">
    <property type="entry name" value="BNAA09G04570D PROTEIN"/>
    <property type="match status" value="1"/>
</dbReference>
<sequence>MSFFEQNMLTSSTSNFDERKWVDEIRKTLDEEIEEETEIPVTIFAVPKTLFISDPNSYTPQEVAIGPYHHLRPNLYDMETYKVSAAKRNQGELKNLKLQHIVAHLSEMELKIRACYHRPLCFGSEALAWMMAVDVSFLFEFFEVCGVRKGKFLTKVPSRLAHLISLSGHKTAHNAILRDIMMLENQIPLFVIEMLLKFQFSSPDEVLYDMLMELSEKVSPFKMAADAARMKIEVKDCAHLLDFLYRFIVPLPIKSDALPASDVVDIALNDDEEEGGEPEDHEKSKTPFSEPSHLRQLLSELWRILSRLSVRPMRLIKRIIFSGPVKVFVKLPWTILSRIPVIKLLKEPVERVFTFFQQDKEKKGDEQESSSGSSNTSKVPLLDEIKIPSVIQLSEVGVQFVPIYEGITSIRFDMKTLTFYIPIINLGVNSEVVLRNLVAYEACSSSGPLVLTRYVELMNGIIDTDLDARFLCRRGITINHLKSEKEVAELWNGMSKSIRLTKVPPLDDLIGEVNKYYKGRWKVKLGRFMKKYVFASWRILTFLATILLLMLMSLQAFCQVYNCSRLFRIKALQPAFTQQ</sequence>
<dbReference type="EMBL" id="JACGWL010000009">
    <property type="protein sequence ID" value="KAK4395372.1"/>
    <property type="molecule type" value="Genomic_DNA"/>
</dbReference>